<dbReference type="AlphaFoldDB" id="A0A8H7CKW9"/>
<evidence type="ECO:0000313" key="1">
    <source>
        <dbReference type="EMBL" id="KAF7341380.1"/>
    </source>
</evidence>
<dbReference type="Proteomes" id="UP000620124">
    <property type="component" value="Unassembled WGS sequence"/>
</dbReference>
<sequence length="147" mass="15480">MAYLSIVRVFNAAFSPSCTPVAIFVGGTSGVAQGIAEAFACHTEGNAHIVLVWRNRAAAAESVIATFPARADAGMLTMNGRNETEGIDRKAWGVRHAHPVAPFSYSIEISVEHELCGLLKAGSVAACTNDRGHDMGLIKAPDAMARL</sequence>
<protein>
    <submittedName>
        <fullName evidence="1">Oxidoreductase andH</fullName>
    </submittedName>
</protein>
<comment type="caution">
    <text evidence="1">The sequence shown here is derived from an EMBL/GenBank/DDBJ whole genome shotgun (WGS) entry which is preliminary data.</text>
</comment>
<accession>A0A8H7CKW9</accession>
<proteinExistence type="predicted"/>
<organism evidence="1 2">
    <name type="scientific">Mycena venus</name>
    <dbReference type="NCBI Taxonomy" id="2733690"/>
    <lineage>
        <taxon>Eukaryota</taxon>
        <taxon>Fungi</taxon>
        <taxon>Dikarya</taxon>
        <taxon>Basidiomycota</taxon>
        <taxon>Agaricomycotina</taxon>
        <taxon>Agaricomycetes</taxon>
        <taxon>Agaricomycetidae</taxon>
        <taxon>Agaricales</taxon>
        <taxon>Marasmiineae</taxon>
        <taxon>Mycenaceae</taxon>
        <taxon>Mycena</taxon>
    </lineage>
</organism>
<evidence type="ECO:0000313" key="2">
    <source>
        <dbReference type="Proteomes" id="UP000620124"/>
    </source>
</evidence>
<dbReference type="EMBL" id="JACAZI010000018">
    <property type="protein sequence ID" value="KAF7341380.1"/>
    <property type="molecule type" value="Genomic_DNA"/>
</dbReference>
<name>A0A8H7CKW9_9AGAR</name>
<keyword evidence="2" id="KW-1185">Reference proteome</keyword>
<gene>
    <name evidence="1" type="ORF">MVEN_01874500</name>
</gene>
<dbReference type="OrthoDB" id="2898509at2759"/>
<reference evidence="1" key="1">
    <citation type="submission" date="2020-05" db="EMBL/GenBank/DDBJ databases">
        <title>Mycena genomes resolve the evolution of fungal bioluminescence.</title>
        <authorList>
            <person name="Tsai I.J."/>
        </authorList>
    </citation>
    <scope>NUCLEOTIDE SEQUENCE</scope>
    <source>
        <strain evidence="1">CCC161011</strain>
    </source>
</reference>